<dbReference type="GO" id="GO:0003677">
    <property type="term" value="F:DNA binding"/>
    <property type="evidence" value="ECO:0007669"/>
    <property type="project" value="UniProtKB-KW"/>
</dbReference>
<dbReference type="PROSITE" id="PS51118">
    <property type="entry name" value="HTH_HXLR"/>
    <property type="match status" value="1"/>
</dbReference>
<keyword evidence="1" id="KW-0805">Transcription regulation</keyword>
<evidence type="ECO:0000259" key="4">
    <source>
        <dbReference type="PROSITE" id="PS51118"/>
    </source>
</evidence>
<dbReference type="AlphaFoldDB" id="A0A1L3I5Z4"/>
<dbReference type="STRING" id="1844006.PhaeoP97_02130"/>
<dbReference type="PANTHER" id="PTHR33204">
    <property type="entry name" value="TRANSCRIPTIONAL REGULATOR, MARR FAMILY"/>
    <property type="match status" value="1"/>
</dbReference>
<dbReference type="Gene3D" id="1.10.10.10">
    <property type="entry name" value="Winged helix-like DNA-binding domain superfamily/Winged helix DNA-binding domain"/>
    <property type="match status" value="1"/>
</dbReference>
<sequence length="112" mass="12989">MNVTNKTLLPECEVDLLLRKLMSKWTAHILWILLMHGEQRFGYLRKQLVYVSPKVLTDRLRMLEDEGYVVRTFVAQVPPKVSYRLSDRGAEIAKIVHQLVELAAELPDISRS</sequence>
<gene>
    <name evidence="5" type="ORF">PhaeoP97_02130</name>
</gene>
<protein>
    <submittedName>
        <fullName evidence="5">Transcriptional regulator, HxlR family</fullName>
    </submittedName>
</protein>
<evidence type="ECO:0000256" key="2">
    <source>
        <dbReference type="ARBA" id="ARBA00023125"/>
    </source>
</evidence>
<dbReference type="RefSeq" id="WP_072505015.1">
    <property type="nucleotide sequence ID" value="NZ_CP016364.1"/>
</dbReference>
<feature type="domain" description="HTH hxlR-type" evidence="4">
    <location>
        <begin position="12"/>
        <end position="111"/>
    </location>
</feature>
<dbReference type="Pfam" id="PF01638">
    <property type="entry name" value="HxlR"/>
    <property type="match status" value="1"/>
</dbReference>
<keyword evidence="3" id="KW-0804">Transcription</keyword>
<keyword evidence="6" id="KW-1185">Reference proteome</keyword>
<keyword evidence="2" id="KW-0238">DNA-binding</keyword>
<dbReference type="EMBL" id="CP016364">
    <property type="protein sequence ID" value="APG47530.1"/>
    <property type="molecule type" value="Genomic_DNA"/>
</dbReference>
<dbReference type="InterPro" id="IPR002577">
    <property type="entry name" value="HTH_HxlR"/>
</dbReference>
<name>A0A1L3I5Z4_9RHOB</name>
<reference evidence="6" key="1">
    <citation type="submission" date="2016-07" db="EMBL/GenBank/DDBJ databases">
        <title>Phaeobacter portensis sp. nov., a tropodithietic acid producing bacterium isolated from a German harbor.</title>
        <authorList>
            <person name="Freese H.M."/>
            <person name="Bunk B."/>
            <person name="Breider S."/>
            <person name="Brinkhoff T."/>
        </authorList>
    </citation>
    <scope>NUCLEOTIDE SEQUENCE [LARGE SCALE GENOMIC DNA]</scope>
    <source>
        <strain evidence="6">P97</strain>
    </source>
</reference>
<accession>A0A1L3I5Z4</accession>
<organism evidence="5 6">
    <name type="scientific">Phaeobacter porticola</name>
    <dbReference type="NCBI Taxonomy" id="1844006"/>
    <lineage>
        <taxon>Bacteria</taxon>
        <taxon>Pseudomonadati</taxon>
        <taxon>Pseudomonadota</taxon>
        <taxon>Alphaproteobacteria</taxon>
        <taxon>Rhodobacterales</taxon>
        <taxon>Roseobacteraceae</taxon>
        <taxon>Phaeobacter</taxon>
    </lineage>
</organism>
<dbReference type="InterPro" id="IPR036388">
    <property type="entry name" value="WH-like_DNA-bd_sf"/>
</dbReference>
<dbReference type="KEGG" id="php:PhaeoP97_02130"/>
<evidence type="ECO:0000256" key="1">
    <source>
        <dbReference type="ARBA" id="ARBA00023015"/>
    </source>
</evidence>
<evidence type="ECO:0000256" key="3">
    <source>
        <dbReference type="ARBA" id="ARBA00023163"/>
    </source>
</evidence>
<proteinExistence type="predicted"/>
<dbReference type="SUPFAM" id="SSF46785">
    <property type="entry name" value="Winged helix' DNA-binding domain"/>
    <property type="match status" value="1"/>
</dbReference>
<dbReference type="InterPro" id="IPR036390">
    <property type="entry name" value="WH_DNA-bd_sf"/>
</dbReference>
<evidence type="ECO:0000313" key="6">
    <source>
        <dbReference type="Proteomes" id="UP000183859"/>
    </source>
</evidence>
<evidence type="ECO:0000313" key="5">
    <source>
        <dbReference type="EMBL" id="APG47530.1"/>
    </source>
</evidence>
<dbReference type="PANTHER" id="PTHR33204:SF18">
    <property type="entry name" value="TRANSCRIPTIONAL REGULATORY PROTEIN"/>
    <property type="match status" value="1"/>
</dbReference>
<dbReference type="Proteomes" id="UP000183859">
    <property type="component" value="Chromosome"/>
</dbReference>
<dbReference type="OrthoDB" id="9800350at2"/>